<proteinExistence type="predicted"/>
<evidence type="ECO:0000313" key="1">
    <source>
        <dbReference type="EMBL" id="KAJ9144725.1"/>
    </source>
</evidence>
<gene>
    <name evidence="1" type="ORF">NKR23_g5852</name>
</gene>
<dbReference type="Proteomes" id="UP001174694">
    <property type="component" value="Unassembled WGS sequence"/>
</dbReference>
<accession>A0AA38RYF6</accession>
<keyword evidence="2" id="KW-1185">Reference proteome</keyword>
<organism evidence="1 2">
    <name type="scientific">Pleurostoma richardsiae</name>
    <dbReference type="NCBI Taxonomy" id="41990"/>
    <lineage>
        <taxon>Eukaryota</taxon>
        <taxon>Fungi</taxon>
        <taxon>Dikarya</taxon>
        <taxon>Ascomycota</taxon>
        <taxon>Pezizomycotina</taxon>
        <taxon>Sordariomycetes</taxon>
        <taxon>Sordariomycetidae</taxon>
        <taxon>Calosphaeriales</taxon>
        <taxon>Pleurostomataceae</taxon>
        <taxon>Pleurostoma</taxon>
    </lineage>
</organism>
<protein>
    <recommendedName>
        <fullName evidence="3">BTB domain-containing protein</fullName>
    </recommendedName>
</protein>
<evidence type="ECO:0000313" key="2">
    <source>
        <dbReference type="Proteomes" id="UP001174694"/>
    </source>
</evidence>
<dbReference type="AlphaFoldDB" id="A0AA38RYF6"/>
<sequence length="444" mass="48569">MPPPPFSGSAEYVIEPEGDVTLTLVLTLVKPSAPFLILNETTAPSPKFRRIPVNKRSNIPQAVAQNVTASVTYTNQLQQGADVAIDEAAGKAKEEKAPAFLRYAVCAQQLIRASTVFKTMLEKAVKVGGHRFVYITRHDPEAVRIVMNIIHGHTHHVPSRLTIEMLAKVAGIVEQFKLHDSAIFFAHAWAQHCDRAMSCFGGVSRPPQNAVLWMCVAGVFREPLCLRMAAALTVCERYGPLSLRMPFKCPMANTYNLCLDPSSATRLTRSDVRTAIDQARERGLNHTFSALHRLKDSILNGDEPLADCTPEGRSKHLSCLMQDLSQLGLLEMPTAPFLGYSVQDMIAIVAGMPSPPWKLTADGNLSTDKKNPKDFGRTCGPDNCSFGRLMDNLAYSIHKGYFAIKTGFPEPLGDTSTDIAEAESLIAGLWSGEPGEIPSDDDHD</sequence>
<reference evidence="1" key="1">
    <citation type="submission" date="2022-07" db="EMBL/GenBank/DDBJ databases">
        <title>Fungi with potential for degradation of polypropylene.</title>
        <authorList>
            <person name="Gostincar C."/>
        </authorList>
    </citation>
    <scope>NUCLEOTIDE SEQUENCE</scope>
    <source>
        <strain evidence="1">EXF-13308</strain>
    </source>
</reference>
<name>A0AA38RYF6_9PEZI</name>
<dbReference type="EMBL" id="JANBVO010000016">
    <property type="protein sequence ID" value="KAJ9144725.1"/>
    <property type="molecule type" value="Genomic_DNA"/>
</dbReference>
<comment type="caution">
    <text evidence="1">The sequence shown here is derived from an EMBL/GenBank/DDBJ whole genome shotgun (WGS) entry which is preliminary data.</text>
</comment>
<evidence type="ECO:0008006" key="3">
    <source>
        <dbReference type="Google" id="ProtNLM"/>
    </source>
</evidence>